<dbReference type="GO" id="GO:0004852">
    <property type="term" value="F:uroporphyrinogen-III synthase activity"/>
    <property type="evidence" value="ECO:0007669"/>
    <property type="project" value="InterPro"/>
</dbReference>
<evidence type="ECO:0000256" key="2">
    <source>
        <dbReference type="ARBA" id="ARBA00002869"/>
    </source>
</evidence>
<dbReference type="PANTHER" id="PTHR11557">
    <property type="entry name" value="PORPHOBILINOGEN DEAMINASE"/>
    <property type="match status" value="1"/>
</dbReference>
<evidence type="ECO:0000256" key="5">
    <source>
        <dbReference type="ARBA" id="ARBA00011245"/>
    </source>
</evidence>
<feature type="domain" description="Porphobilinogen deaminase N-terminal" evidence="10">
    <location>
        <begin position="5"/>
        <end position="206"/>
    </location>
</feature>
<dbReference type="RefSeq" id="WP_068365176.1">
    <property type="nucleotide sequence ID" value="NZ_CP019337.1"/>
</dbReference>
<comment type="catalytic activity">
    <reaction evidence="8">
        <text>4 porphobilinogen + H2O = hydroxymethylbilane + 4 NH4(+)</text>
        <dbReference type="Rhea" id="RHEA:13185"/>
        <dbReference type="ChEBI" id="CHEBI:15377"/>
        <dbReference type="ChEBI" id="CHEBI:28938"/>
        <dbReference type="ChEBI" id="CHEBI:57845"/>
        <dbReference type="ChEBI" id="CHEBI:58126"/>
        <dbReference type="EC" id="2.5.1.61"/>
    </reaction>
</comment>
<organism evidence="13 14">
    <name type="scientific">Polaribacter reichenbachii</name>
    <dbReference type="NCBI Taxonomy" id="996801"/>
    <lineage>
        <taxon>Bacteria</taxon>
        <taxon>Pseudomonadati</taxon>
        <taxon>Bacteroidota</taxon>
        <taxon>Flavobacteriia</taxon>
        <taxon>Flavobacteriales</taxon>
        <taxon>Flavobacteriaceae</taxon>
    </lineage>
</organism>
<dbReference type="EC" id="2.5.1.61" evidence="9"/>
<dbReference type="SUPFAM" id="SSF69618">
    <property type="entry name" value="HemD-like"/>
    <property type="match status" value="1"/>
</dbReference>
<dbReference type="OrthoDB" id="9810298at2"/>
<dbReference type="PANTHER" id="PTHR11557:SF0">
    <property type="entry name" value="PORPHOBILINOGEN DEAMINASE"/>
    <property type="match status" value="1"/>
</dbReference>
<dbReference type="CDD" id="cd13647">
    <property type="entry name" value="PBP2_PBGD_2"/>
    <property type="match status" value="1"/>
</dbReference>
<keyword evidence="14" id="KW-1185">Reference proteome</keyword>
<dbReference type="InterPro" id="IPR022417">
    <property type="entry name" value="Porphobilin_deaminase_N"/>
</dbReference>
<dbReference type="InterPro" id="IPR003754">
    <property type="entry name" value="4pyrrol_synth_uPrphyn_synth"/>
</dbReference>
<dbReference type="Gene3D" id="3.40.50.10090">
    <property type="match status" value="2"/>
</dbReference>
<evidence type="ECO:0000256" key="1">
    <source>
        <dbReference type="ARBA" id="ARBA00001916"/>
    </source>
</evidence>
<dbReference type="InterPro" id="IPR022419">
    <property type="entry name" value="Porphobilin_deaminase_cofac_BS"/>
</dbReference>
<dbReference type="InterPro" id="IPR022418">
    <property type="entry name" value="Porphobilinogen_deaminase_C"/>
</dbReference>
<dbReference type="Pfam" id="PF01379">
    <property type="entry name" value="Porphobil_deam"/>
    <property type="match status" value="1"/>
</dbReference>
<protein>
    <recommendedName>
        <fullName evidence="9">Hydroxymethylbilane synthase</fullName>
        <ecNumber evidence="9">2.5.1.61</ecNumber>
    </recommendedName>
</protein>
<proteinExistence type="inferred from homology"/>
<dbReference type="PROSITE" id="PS00533">
    <property type="entry name" value="PORPHOBILINOGEN_DEAM"/>
    <property type="match status" value="1"/>
</dbReference>
<dbReference type="Pfam" id="PF03900">
    <property type="entry name" value="Porphobil_deamC"/>
    <property type="match status" value="1"/>
</dbReference>
<dbReference type="SUPFAM" id="SSF54782">
    <property type="entry name" value="Porphobilinogen deaminase (hydroxymethylbilane synthase), C-terminal domain"/>
    <property type="match status" value="1"/>
</dbReference>
<dbReference type="NCBIfam" id="TIGR00212">
    <property type="entry name" value="hemC"/>
    <property type="match status" value="1"/>
</dbReference>
<comment type="caution">
    <text evidence="13">The sequence shown here is derived from an EMBL/GenBank/DDBJ whole genome shotgun (WGS) entry which is preliminary data.</text>
</comment>
<evidence type="ECO:0000256" key="7">
    <source>
        <dbReference type="ARBA" id="ARBA00023244"/>
    </source>
</evidence>
<evidence type="ECO:0000256" key="9">
    <source>
        <dbReference type="NCBIfam" id="TIGR00212"/>
    </source>
</evidence>
<comment type="similarity">
    <text evidence="4">Belongs to the HMBS family.</text>
</comment>
<comment type="subunit">
    <text evidence="5">Monomer.</text>
</comment>
<dbReference type="InterPro" id="IPR000860">
    <property type="entry name" value="HemC"/>
</dbReference>
<evidence type="ECO:0000256" key="3">
    <source>
        <dbReference type="ARBA" id="ARBA00004735"/>
    </source>
</evidence>
<comment type="pathway">
    <text evidence="3">Porphyrin-containing compound metabolism; protoporphyrin-IX biosynthesis; coproporphyrinogen-III from 5-aminolevulinate: step 2/4.</text>
</comment>
<keyword evidence="7" id="KW-0627">Porphyrin biosynthesis</keyword>
<gene>
    <name evidence="13" type="ORF">LPB301_17225</name>
</gene>
<dbReference type="Proteomes" id="UP000092612">
    <property type="component" value="Unassembled WGS sequence"/>
</dbReference>
<dbReference type="InterPro" id="IPR036803">
    <property type="entry name" value="Porphobilinogen_deaminase_C_sf"/>
</dbReference>
<dbReference type="GO" id="GO:0004418">
    <property type="term" value="F:hydroxymethylbilane synthase activity"/>
    <property type="evidence" value="ECO:0007669"/>
    <property type="project" value="UniProtKB-UniRule"/>
</dbReference>
<dbReference type="Gene3D" id="3.40.190.10">
    <property type="entry name" value="Periplasmic binding protein-like II"/>
    <property type="match status" value="2"/>
</dbReference>
<dbReference type="CDD" id="cd06578">
    <property type="entry name" value="HemD"/>
    <property type="match status" value="1"/>
</dbReference>
<dbReference type="InterPro" id="IPR036108">
    <property type="entry name" value="4pyrrol_syn_uPrphyn_synt_sf"/>
</dbReference>
<evidence type="ECO:0000256" key="6">
    <source>
        <dbReference type="ARBA" id="ARBA00022679"/>
    </source>
</evidence>
<dbReference type="EMBL" id="LSFL01000042">
    <property type="protein sequence ID" value="OBY61786.1"/>
    <property type="molecule type" value="Genomic_DNA"/>
</dbReference>
<evidence type="ECO:0000256" key="4">
    <source>
        <dbReference type="ARBA" id="ARBA00005638"/>
    </source>
</evidence>
<dbReference type="Pfam" id="PF02602">
    <property type="entry name" value="HEM4"/>
    <property type="match status" value="1"/>
</dbReference>
<evidence type="ECO:0000259" key="11">
    <source>
        <dbReference type="Pfam" id="PF02602"/>
    </source>
</evidence>
<keyword evidence="6" id="KW-0808">Transferase</keyword>
<feature type="domain" description="Porphobilinogen deaminase C-terminal" evidence="12">
    <location>
        <begin position="221"/>
        <end position="287"/>
    </location>
</feature>
<dbReference type="PRINTS" id="PR00151">
    <property type="entry name" value="PORPHBDMNASE"/>
</dbReference>
<dbReference type="KEGG" id="prn:BW723_10530"/>
<dbReference type="GO" id="GO:0006783">
    <property type="term" value="P:heme biosynthetic process"/>
    <property type="evidence" value="ECO:0007669"/>
    <property type="project" value="TreeGrafter"/>
</dbReference>
<dbReference type="Gene3D" id="3.30.160.40">
    <property type="entry name" value="Porphobilinogen deaminase, C-terminal domain"/>
    <property type="match status" value="1"/>
</dbReference>
<sequence>MQKTIRIGTRDSQLALWQANKVRKELIELGYESEIVPIKSTGDIVLDKPLYELGITGIFTKNLDIAMLNGDIDIAVHSLKDVPTSLPEGIVQAAVLKRANYSDILVLKDTEEFFGQPNGIIATGSIRRKAMWLNRYPTHKVVDLRGNVNTRLQKLEDNEWNGAVFAAAGLERIGIRPAGAINLSWMIPAPAQGVIMIAALEKDDFVKDACEQLNHYETQVCVGIEREFLKQLEGGCTAPIGALAYVDEKTEEINFKGVLLKRDGSKKITVNKTAKMGRHRFLAKDCADYVINRGGKDLMLEDEEVSAVQNAVFSTKKLSEAQKKTLPHTIGIKDSDFIKIRFNRISPKVMKNEIENVIITSQNGVEAILNSFTKDEIKFKDIYCVGRRTKKLIENRIGKVSHVAKNAKKLAEYLSKELENKEVTYFCSDLRLDILPAFLKTKEIVVNEVEAYKTMLSPDKISDEVSGILFFSPSGIESYLQKNATDKVAFCIGETTAKEARKHFENVQVAHLPSVDSMLELVNKYYNADDNLSEEEE</sequence>
<dbReference type="STRING" id="996801.BW723_10530"/>
<dbReference type="GO" id="GO:0005737">
    <property type="term" value="C:cytoplasm"/>
    <property type="evidence" value="ECO:0007669"/>
    <property type="project" value="UniProtKB-UniRule"/>
</dbReference>
<dbReference type="AlphaFoldDB" id="A0A1B8TQ54"/>
<dbReference type="SUPFAM" id="SSF53850">
    <property type="entry name" value="Periplasmic binding protein-like II"/>
    <property type="match status" value="1"/>
</dbReference>
<comment type="cofactor">
    <cofactor evidence="1">
        <name>dipyrromethane</name>
        <dbReference type="ChEBI" id="CHEBI:60342"/>
    </cofactor>
</comment>
<feature type="domain" description="Tetrapyrrole biosynthesis uroporphyrinogen III synthase" evidence="11">
    <location>
        <begin position="348"/>
        <end position="520"/>
    </location>
</feature>
<comment type="function">
    <text evidence="2">Tetrapolymerization of the monopyrrole PBG into the hydroxymethylbilane pre-uroporphyrinogen in several discrete steps.</text>
</comment>
<evidence type="ECO:0000256" key="8">
    <source>
        <dbReference type="ARBA" id="ARBA00048169"/>
    </source>
</evidence>
<reference evidence="14" key="1">
    <citation type="submission" date="2016-02" db="EMBL/GenBank/DDBJ databases">
        <title>Paenibacillus sp. LPB0068, isolated from Crassostrea gigas.</title>
        <authorList>
            <person name="Shin S.-K."/>
            <person name="Yi H."/>
        </authorList>
    </citation>
    <scope>NUCLEOTIDE SEQUENCE [LARGE SCALE GENOMIC DNA]</scope>
    <source>
        <strain evidence="14">KCTC 23969</strain>
    </source>
</reference>
<evidence type="ECO:0000259" key="10">
    <source>
        <dbReference type="Pfam" id="PF01379"/>
    </source>
</evidence>
<evidence type="ECO:0000313" key="14">
    <source>
        <dbReference type="Proteomes" id="UP000092612"/>
    </source>
</evidence>
<name>A0A1B8TQ54_9FLAO</name>
<evidence type="ECO:0000313" key="13">
    <source>
        <dbReference type="EMBL" id="OBY61786.1"/>
    </source>
</evidence>
<accession>A0A1B8TQ54</accession>
<evidence type="ECO:0000259" key="12">
    <source>
        <dbReference type="Pfam" id="PF03900"/>
    </source>
</evidence>